<dbReference type="Proteomes" id="UP000317550">
    <property type="component" value="Chromosome"/>
</dbReference>
<dbReference type="KEGG" id="cari:FNU76_18000"/>
<evidence type="ECO:0000256" key="4">
    <source>
        <dbReference type="ARBA" id="ARBA00023136"/>
    </source>
</evidence>
<evidence type="ECO:0000313" key="6">
    <source>
        <dbReference type="EMBL" id="QDQ28085.1"/>
    </source>
</evidence>
<dbReference type="Gene3D" id="1.20.120.550">
    <property type="entry name" value="Membrane associated eicosanoid/glutathione metabolism-like domain"/>
    <property type="match status" value="1"/>
</dbReference>
<organism evidence="6 7">
    <name type="scientific">Chitinimonas arctica</name>
    <dbReference type="NCBI Taxonomy" id="2594795"/>
    <lineage>
        <taxon>Bacteria</taxon>
        <taxon>Pseudomonadati</taxon>
        <taxon>Pseudomonadota</taxon>
        <taxon>Betaproteobacteria</taxon>
        <taxon>Neisseriales</taxon>
        <taxon>Chitinibacteraceae</taxon>
        <taxon>Chitinimonas</taxon>
    </lineage>
</organism>
<proteinExistence type="predicted"/>
<feature type="transmembrane region" description="Helical" evidence="5">
    <location>
        <begin position="79"/>
        <end position="104"/>
    </location>
</feature>
<dbReference type="PANTHER" id="PTHR35371:SF1">
    <property type="entry name" value="BLR7753 PROTEIN"/>
    <property type="match status" value="1"/>
</dbReference>
<evidence type="ECO:0008006" key="8">
    <source>
        <dbReference type="Google" id="ProtNLM"/>
    </source>
</evidence>
<dbReference type="OrthoDB" id="513661at2"/>
<keyword evidence="2 5" id="KW-0812">Transmembrane</keyword>
<dbReference type="EMBL" id="CP041730">
    <property type="protein sequence ID" value="QDQ28085.1"/>
    <property type="molecule type" value="Genomic_DNA"/>
</dbReference>
<evidence type="ECO:0000256" key="1">
    <source>
        <dbReference type="ARBA" id="ARBA00004370"/>
    </source>
</evidence>
<sequence>MYFPFLSLELPVTIAYSCLLIVVLLPYLWVAFAKAGRRADGTRIRYNNHAPRKQQASLEGMYARAVWAQDNAFEATPSFAAAVLVAIHAGVAADMVNGLAVAFVVLRVLHGVLYLGDKPALRSLSWVLGMAVVVGLFVMAITK</sequence>
<dbReference type="SUPFAM" id="SSF161084">
    <property type="entry name" value="MAPEG domain-like"/>
    <property type="match status" value="1"/>
</dbReference>
<dbReference type="InterPro" id="IPR001129">
    <property type="entry name" value="Membr-assoc_MAPEG"/>
</dbReference>
<accession>A0A516SIU7</accession>
<evidence type="ECO:0000256" key="3">
    <source>
        <dbReference type="ARBA" id="ARBA00022989"/>
    </source>
</evidence>
<evidence type="ECO:0000256" key="5">
    <source>
        <dbReference type="SAM" id="Phobius"/>
    </source>
</evidence>
<dbReference type="AlphaFoldDB" id="A0A516SIU7"/>
<dbReference type="GO" id="GO:0016020">
    <property type="term" value="C:membrane"/>
    <property type="evidence" value="ECO:0007669"/>
    <property type="project" value="UniProtKB-SubCell"/>
</dbReference>
<keyword evidence="4 5" id="KW-0472">Membrane</keyword>
<keyword evidence="3 5" id="KW-1133">Transmembrane helix</keyword>
<keyword evidence="7" id="KW-1185">Reference proteome</keyword>
<reference evidence="7" key="1">
    <citation type="submission" date="2019-07" db="EMBL/GenBank/DDBJ databases">
        <title>Chitinimonas sp. nov., isolated from Ny-Alesund, arctica soil.</title>
        <authorList>
            <person name="Xu Q."/>
            <person name="Peng F."/>
        </authorList>
    </citation>
    <scope>NUCLEOTIDE SEQUENCE [LARGE SCALE GENOMIC DNA]</scope>
    <source>
        <strain evidence="7">R3-44</strain>
    </source>
</reference>
<evidence type="ECO:0000313" key="7">
    <source>
        <dbReference type="Proteomes" id="UP000317550"/>
    </source>
</evidence>
<dbReference type="PANTHER" id="PTHR35371">
    <property type="entry name" value="INNER MEMBRANE PROTEIN"/>
    <property type="match status" value="1"/>
</dbReference>
<gene>
    <name evidence="6" type="ORF">FNU76_18000</name>
</gene>
<feature type="transmembrane region" description="Helical" evidence="5">
    <location>
        <begin position="124"/>
        <end position="142"/>
    </location>
</feature>
<comment type="subcellular location">
    <subcellularLocation>
        <location evidence="1">Membrane</location>
    </subcellularLocation>
</comment>
<dbReference type="Pfam" id="PF01124">
    <property type="entry name" value="MAPEG"/>
    <property type="match status" value="1"/>
</dbReference>
<dbReference type="InterPro" id="IPR023352">
    <property type="entry name" value="MAPEG-like_dom_sf"/>
</dbReference>
<evidence type="ECO:0000256" key="2">
    <source>
        <dbReference type="ARBA" id="ARBA00022692"/>
    </source>
</evidence>
<name>A0A516SIU7_9NEIS</name>
<feature type="transmembrane region" description="Helical" evidence="5">
    <location>
        <begin position="12"/>
        <end position="33"/>
    </location>
</feature>
<protein>
    <recommendedName>
        <fullName evidence="8">MAPEG family protein</fullName>
    </recommendedName>
</protein>